<organism evidence="4 5">
    <name type="scientific">Breoghania corrubedonensis</name>
    <dbReference type="NCBI Taxonomy" id="665038"/>
    <lineage>
        <taxon>Bacteria</taxon>
        <taxon>Pseudomonadati</taxon>
        <taxon>Pseudomonadota</taxon>
        <taxon>Alphaproteobacteria</taxon>
        <taxon>Hyphomicrobiales</taxon>
        <taxon>Stappiaceae</taxon>
        <taxon>Breoghania</taxon>
    </lineage>
</organism>
<dbReference type="Gene3D" id="3.40.50.300">
    <property type="entry name" value="P-loop containing nucleotide triphosphate hydrolases"/>
    <property type="match status" value="1"/>
</dbReference>
<dbReference type="GO" id="GO:0016887">
    <property type="term" value="F:ATP hydrolysis activity"/>
    <property type="evidence" value="ECO:0007669"/>
    <property type="project" value="TreeGrafter"/>
</dbReference>
<keyword evidence="2" id="KW-0067">ATP-binding</keyword>
<dbReference type="PANTHER" id="PTHR43384">
    <property type="entry name" value="SEPTUM SITE-DETERMINING PROTEIN MIND HOMOLOG, CHLOROPLASTIC-RELATED"/>
    <property type="match status" value="1"/>
</dbReference>
<dbReference type="PANTHER" id="PTHR43384:SF6">
    <property type="entry name" value="SEPTUM SITE-DETERMINING PROTEIN MIND HOMOLOG, CHLOROPLASTIC"/>
    <property type="match status" value="1"/>
</dbReference>
<dbReference type="EMBL" id="QAYG01000001">
    <property type="protein sequence ID" value="PTW62711.1"/>
    <property type="molecule type" value="Genomic_DNA"/>
</dbReference>
<dbReference type="Proteomes" id="UP000244081">
    <property type="component" value="Unassembled WGS sequence"/>
</dbReference>
<dbReference type="GO" id="GO:0005524">
    <property type="term" value="F:ATP binding"/>
    <property type="evidence" value="ECO:0007669"/>
    <property type="project" value="UniProtKB-KW"/>
</dbReference>
<dbReference type="SUPFAM" id="SSF52540">
    <property type="entry name" value="P-loop containing nucleoside triphosphate hydrolases"/>
    <property type="match status" value="1"/>
</dbReference>
<protein>
    <submittedName>
        <fullName evidence="4">Pilus assembly protein CpaE</fullName>
    </submittedName>
</protein>
<evidence type="ECO:0000256" key="1">
    <source>
        <dbReference type="ARBA" id="ARBA00022741"/>
    </source>
</evidence>
<feature type="region of interest" description="Disordered" evidence="3">
    <location>
        <begin position="1"/>
        <end position="34"/>
    </location>
</feature>
<keyword evidence="1" id="KW-0547">Nucleotide-binding</keyword>
<name>A0A2T5VG28_9HYPH</name>
<dbReference type="GO" id="GO:0009898">
    <property type="term" value="C:cytoplasmic side of plasma membrane"/>
    <property type="evidence" value="ECO:0007669"/>
    <property type="project" value="TreeGrafter"/>
</dbReference>
<dbReference type="Gene3D" id="3.40.50.2300">
    <property type="match status" value="1"/>
</dbReference>
<dbReference type="AlphaFoldDB" id="A0A2T5VG28"/>
<proteinExistence type="predicted"/>
<dbReference type="SUPFAM" id="SSF52172">
    <property type="entry name" value="CheY-like"/>
    <property type="match status" value="1"/>
</dbReference>
<evidence type="ECO:0000313" key="4">
    <source>
        <dbReference type="EMBL" id="PTW62711.1"/>
    </source>
</evidence>
<keyword evidence="5" id="KW-1185">Reference proteome</keyword>
<dbReference type="InterPro" id="IPR027417">
    <property type="entry name" value="P-loop_NTPase"/>
</dbReference>
<accession>A0A2T5VG28</accession>
<sequence>MNELAHQTAALDTPADDTYSDGGGQGPARADGLDLRPVPRVSIQAFCETPGVAQAIEQASEDRRMAKAHTKVHMGGIAAAVDFYRSAPTPNLIILEMRGALVTLTDGLDALAEVCDAGTKVVVVGETNDIELYRDLMRRGVSEYLVAPIDLFDVIAAISEIFGDPEGSPLGRTIAFIGAKGGCGASTIAHNVSWSIARSLETDVVLADFDLPFGTAGLDFNQDPLQGVLEAVSTPDRLDDMLFDRLLSKCSEHLSILAAPAALERAYDFKEDDFSQLIDIMRQGVPTVVCDVPHMWTSWVQKMLGAADEVVIVAEPDLANLRNGKNLADKLRQLRPNDHAPHLVLNRVGVPKRPEIKPADFAEALELTIGASIPFDPQLFGTAANNGQMIAELGGKSEVCETIKAIAQITTGRREIHQSRRRSALTPLLQKLRGRS</sequence>
<evidence type="ECO:0000256" key="3">
    <source>
        <dbReference type="SAM" id="MobiDB-lite"/>
    </source>
</evidence>
<evidence type="ECO:0000313" key="5">
    <source>
        <dbReference type="Proteomes" id="UP000244081"/>
    </source>
</evidence>
<reference evidence="4 5" key="1">
    <citation type="submission" date="2018-04" db="EMBL/GenBank/DDBJ databases">
        <title>Genomic Encyclopedia of Archaeal and Bacterial Type Strains, Phase II (KMG-II): from individual species to whole genera.</title>
        <authorList>
            <person name="Goeker M."/>
        </authorList>
    </citation>
    <scope>NUCLEOTIDE SEQUENCE [LARGE SCALE GENOMIC DNA]</scope>
    <source>
        <strain evidence="4 5">DSM 23382</strain>
    </source>
</reference>
<dbReference type="RefSeq" id="WP_245926646.1">
    <property type="nucleotide sequence ID" value="NZ_QAYG01000001.1"/>
</dbReference>
<dbReference type="GO" id="GO:0005829">
    <property type="term" value="C:cytosol"/>
    <property type="evidence" value="ECO:0007669"/>
    <property type="project" value="TreeGrafter"/>
</dbReference>
<dbReference type="InterPro" id="IPR050625">
    <property type="entry name" value="ParA/MinD_ATPase"/>
</dbReference>
<gene>
    <name evidence="4" type="ORF">C8N35_101758</name>
</gene>
<evidence type="ECO:0000256" key="2">
    <source>
        <dbReference type="ARBA" id="ARBA00022840"/>
    </source>
</evidence>
<dbReference type="InterPro" id="IPR011006">
    <property type="entry name" value="CheY-like_superfamily"/>
</dbReference>
<comment type="caution">
    <text evidence="4">The sequence shown here is derived from an EMBL/GenBank/DDBJ whole genome shotgun (WGS) entry which is preliminary data.</text>
</comment>
<dbReference type="GO" id="GO:0051782">
    <property type="term" value="P:negative regulation of cell division"/>
    <property type="evidence" value="ECO:0007669"/>
    <property type="project" value="TreeGrafter"/>
</dbReference>